<dbReference type="EMBL" id="AWSD01000060">
    <property type="protein sequence ID" value="ERH21545.1"/>
    <property type="molecule type" value="Genomic_DNA"/>
</dbReference>
<organism evidence="1 2">
    <name type="scientific">Actinomyces johnsonii F0510</name>
    <dbReference type="NCBI Taxonomy" id="1227262"/>
    <lineage>
        <taxon>Bacteria</taxon>
        <taxon>Bacillati</taxon>
        <taxon>Actinomycetota</taxon>
        <taxon>Actinomycetes</taxon>
        <taxon>Actinomycetales</taxon>
        <taxon>Actinomycetaceae</taxon>
        <taxon>Actinomyces</taxon>
    </lineage>
</organism>
<sequence>MVGPVPSGSHSTFLDADGPVRFIDTLKREFAEELLDVDETGESPRRRTVDEAVEGLVSRDNTYVLGVGFYPVQGYLSVLTMCVIDERSASVKSWKTRRKVASVTEAFTENYEGTILEIPFEASEIDVLRRLHRRTPCLGEIACIIGDHFDEIKDQIMRSRE</sequence>
<reference evidence="1 2" key="1">
    <citation type="submission" date="2013-06" db="EMBL/GenBank/DDBJ databases">
        <authorList>
            <person name="Weinstock G."/>
            <person name="Sodergren E."/>
            <person name="Lobos E.A."/>
            <person name="Fulton L."/>
            <person name="Fulton R."/>
            <person name="Courtney L."/>
            <person name="Fronick C."/>
            <person name="O'Laughlin M."/>
            <person name="Godfrey J."/>
            <person name="Wilson R.M."/>
            <person name="Miner T."/>
            <person name="Farmer C."/>
            <person name="Delehaunty K."/>
            <person name="Cordes M."/>
            <person name="Minx P."/>
            <person name="Tomlinson C."/>
            <person name="Chen J."/>
            <person name="Wollam A."/>
            <person name="Pepin K.H."/>
            <person name="Bhonagiri V."/>
            <person name="Zhang X."/>
            <person name="Warren W."/>
            <person name="Mitreva M."/>
            <person name="Mardis E.R."/>
            <person name="Wilson R.K."/>
        </authorList>
    </citation>
    <scope>NUCLEOTIDE SEQUENCE [LARGE SCALE GENOMIC DNA]</scope>
    <source>
        <strain evidence="1 2">F0510</strain>
    </source>
</reference>
<gene>
    <name evidence="1" type="ORF">HMPREF1549_00578</name>
</gene>
<dbReference type="HOGENOM" id="CLU_1640183_0_0_11"/>
<name>U1Q0L3_9ACTO</name>
<dbReference type="AlphaFoldDB" id="U1Q0L3"/>
<dbReference type="Proteomes" id="UP000016498">
    <property type="component" value="Unassembled WGS sequence"/>
</dbReference>
<proteinExistence type="predicted"/>
<protein>
    <submittedName>
        <fullName evidence="1">Uncharacterized protein</fullName>
    </submittedName>
</protein>
<accession>U1Q0L3</accession>
<comment type="caution">
    <text evidence="1">The sequence shown here is derived from an EMBL/GenBank/DDBJ whole genome shotgun (WGS) entry which is preliminary data.</text>
</comment>
<evidence type="ECO:0000313" key="1">
    <source>
        <dbReference type="EMBL" id="ERH21545.1"/>
    </source>
</evidence>
<evidence type="ECO:0000313" key="2">
    <source>
        <dbReference type="Proteomes" id="UP000016498"/>
    </source>
</evidence>